<dbReference type="Proteomes" id="UP000317355">
    <property type="component" value="Unassembled WGS sequence"/>
</dbReference>
<evidence type="ECO:0000256" key="4">
    <source>
        <dbReference type="ARBA" id="ARBA00022475"/>
    </source>
</evidence>
<evidence type="ECO:0000256" key="2">
    <source>
        <dbReference type="ARBA" id="ARBA00004162"/>
    </source>
</evidence>
<organism evidence="11 12">
    <name type="scientific">Sedimenticola thiotaurini</name>
    <dbReference type="NCBI Taxonomy" id="1543721"/>
    <lineage>
        <taxon>Bacteria</taxon>
        <taxon>Pseudomonadati</taxon>
        <taxon>Pseudomonadota</taxon>
        <taxon>Gammaproteobacteria</taxon>
        <taxon>Chromatiales</taxon>
        <taxon>Sedimenticolaceae</taxon>
        <taxon>Sedimenticola</taxon>
    </lineage>
</organism>
<keyword evidence="11" id="KW-0969">Cilium</keyword>
<evidence type="ECO:0000256" key="9">
    <source>
        <dbReference type="ARBA" id="ARBA00023136"/>
    </source>
</evidence>
<evidence type="ECO:0000256" key="8">
    <source>
        <dbReference type="ARBA" id="ARBA00022989"/>
    </source>
</evidence>
<dbReference type="Pfam" id="PF03748">
    <property type="entry name" value="FliL"/>
    <property type="match status" value="1"/>
</dbReference>
<dbReference type="InterPro" id="IPR005503">
    <property type="entry name" value="FliL"/>
</dbReference>
<evidence type="ECO:0000313" key="11">
    <source>
        <dbReference type="EMBL" id="TVT56304.1"/>
    </source>
</evidence>
<keyword evidence="8" id="KW-1133">Transmembrane helix</keyword>
<proteinExistence type="inferred from homology"/>
<keyword evidence="4" id="KW-1003">Cell membrane</keyword>
<evidence type="ECO:0000256" key="7">
    <source>
        <dbReference type="ARBA" id="ARBA00022779"/>
    </source>
</evidence>
<comment type="subcellular location">
    <subcellularLocation>
        <location evidence="10">Cell inner membrane</location>
    </subcellularLocation>
    <subcellularLocation>
        <location evidence="2">Cell membrane</location>
        <topology evidence="2">Single-pass membrane protein</topology>
    </subcellularLocation>
</comment>
<keyword evidence="11" id="KW-0966">Cell projection</keyword>
<sequence length="54" mass="6252">LLLLFSDQQGQDIKDTKGKEKLRKDALKALQGVMKQIVDDESIEDLYFTSYFVE</sequence>
<dbReference type="GO" id="GO:0071973">
    <property type="term" value="P:bacterial-type flagellum-dependent cell motility"/>
    <property type="evidence" value="ECO:0007669"/>
    <property type="project" value="InterPro"/>
</dbReference>
<gene>
    <name evidence="11" type="ORF">FHK82_07420</name>
</gene>
<protein>
    <recommendedName>
        <fullName evidence="10">Flagellar protein FliL</fullName>
    </recommendedName>
</protein>
<feature type="non-terminal residue" evidence="11">
    <location>
        <position position="1"/>
    </location>
</feature>
<evidence type="ECO:0000256" key="10">
    <source>
        <dbReference type="RuleBase" id="RU364125"/>
    </source>
</evidence>
<dbReference type="AlphaFoldDB" id="A0A558D5K8"/>
<keyword evidence="7 10" id="KW-0283">Flagellar rotation</keyword>
<accession>A0A558D5K8</accession>
<reference evidence="11 12" key="1">
    <citation type="submission" date="2019-07" db="EMBL/GenBank/DDBJ databases">
        <title>The pathways for chlorine oxyanion respiration interact through the shared metabolite chlorate.</title>
        <authorList>
            <person name="Barnum T.P."/>
            <person name="Cheng Y."/>
            <person name="Hill K.A."/>
            <person name="Lucas L.N."/>
            <person name="Carlson H.K."/>
            <person name="Coates J.D."/>
        </authorList>
    </citation>
    <scope>NUCLEOTIDE SEQUENCE [LARGE SCALE GENOMIC DNA]</scope>
    <source>
        <strain evidence="11">BK-3</strain>
    </source>
</reference>
<comment type="caution">
    <text evidence="11">The sequence shown here is derived from an EMBL/GenBank/DDBJ whole genome shotgun (WGS) entry which is preliminary data.</text>
</comment>
<keyword evidence="11" id="KW-0282">Flagellum</keyword>
<keyword evidence="10" id="KW-0997">Cell inner membrane</keyword>
<dbReference type="GO" id="GO:0009425">
    <property type="term" value="C:bacterial-type flagellum basal body"/>
    <property type="evidence" value="ECO:0007669"/>
    <property type="project" value="InterPro"/>
</dbReference>
<evidence type="ECO:0000256" key="1">
    <source>
        <dbReference type="ARBA" id="ARBA00002254"/>
    </source>
</evidence>
<evidence type="ECO:0000256" key="6">
    <source>
        <dbReference type="ARBA" id="ARBA00022692"/>
    </source>
</evidence>
<evidence type="ECO:0000313" key="12">
    <source>
        <dbReference type="Proteomes" id="UP000317355"/>
    </source>
</evidence>
<evidence type="ECO:0000256" key="3">
    <source>
        <dbReference type="ARBA" id="ARBA00008281"/>
    </source>
</evidence>
<dbReference type="EMBL" id="VMRY01000024">
    <property type="protein sequence ID" value="TVT56304.1"/>
    <property type="molecule type" value="Genomic_DNA"/>
</dbReference>
<name>A0A558D5K8_9GAMM</name>
<keyword evidence="5 10" id="KW-0145">Chemotaxis</keyword>
<dbReference type="GO" id="GO:0005886">
    <property type="term" value="C:plasma membrane"/>
    <property type="evidence" value="ECO:0007669"/>
    <property type="project" value="UniProtKB-SubCell"/>
</dbReference>
<dbReference type="GO" id="GO:0006935">
    <property type="term" value="P:chemotaxis"/>
    <property type="evidence" value="ECO:0007669"/>
    <property type="project" value="UniProtKB-KW"/>
</dbReference>
<comment type="similarity">
    <text evidence="3 10">Belongs to the FliL family.</text>
</comment>
<keyword evidence="9 10" id="KW-0472">Membrane</keyword>
<evidence type="ECO:0000256" key="5">
    <source>
        <dbReference type="ARBA" id="ARBA00022500"/>
    </source>
</evidence>
<keyword evidence="6" id="KW-0812">Transmembrane</keyword>
<comment type="function">
    <text evidence="1 10">Controls the rotational direction of flagella during chemotaxis.</text>
</comment>